<evidence type="ECO:0000256" key="3">
    <source>
        <dbReference type="ARBA" id="ARBA00023157"/>
    </source>
</evidence>
<name>A0A674JWQ0_9SAUR</name>
<feature type="disulfide bond" evidence="5">
    <location>
        <begin position="47"/>
        <end position="108"/>
    </location>
</feature>
<protein>
    <recommendedName>
        <fullName evidence="6">SRCR domain-containing protein</fullName>
    </recommendedName>
</protein>
<dbReference type="InterPro" id="IPR001190">
    <property type="entry name" value="SRCR"/>
</dbReference>
<dbReference type="FunFam" id="3.10.250.10:FF:000003">
    <property type="entry name" value="Deleted in malignant brain tumors 1"/>
    <property type="match status" value="3"/>
</dbReference>
<evidence type="ECO:0000256" key="5">
    <source>
        <dbReference type="PROSITE-ProRule" id="PRU00196"/>
    </source>
</evidence>
<dbReference type="Ensembl" id="ENSTMTT00000027221.1">
    <property type="protein sequence ID" value="ENSTMTP00000026266.1"/>
    <property type="gene ID" value="ENSTMTG00000019204.1"/>
</dbReference>
<sequence length="421" mass="46681">PMFASPINSTYSTQFYRCEGRVEIYYQGSWGTVCDDFWDLHDADVVCRQLGCGSGVAAKTSAYYGQGSGNIVLDDVRCIGWEYRLWDCPHSGWLSHNCGHHEDAGVICSGKYQEFAGFFVNYILFSFQEMSPRLTNGRSKYECRIEIYCKGNWGTVCDDSWDLNDAQEVSSSRNILLGDVYYLHDANIVCSGTIKRPDGCSGRVEIRYKGSWGTVCDDFWDINDAEVVCRQLGCGQAIEAPSNARFGEGSGSILLDDVQCRGHEASLLQCSHRGWGTHNCAHREDASVICSGTRFLLFLHESYFSGIISKPPMRLMNGLNGCSGRVEVHYNGNWGTVCDDAWDINDAKVVCRQLGCGQAIEAPGNARFGEGSGSILLDDVECRGNESSLWQCSHRGWGTHNCAHREDASVICSGIQMFIIF</sequence>
<organism evidence="7 8">
    <name type="scientific">Terrapene triunguis</name>
    <name type="common">Three-toed box turtle</name>
    <dbReference type="NCBI Taxonomy" id="2587831"/>
    <lineage>
        <taxon>Eukaryota</taxon>
        <taxon>Metazoa</taxon>
        <taxon>Chordata</taxon>
        <taxon>Craniata</taxon>
        <taxon>Vertebrata</taxon>
        <taxon>Euteleostomi</taxon>
        <taxon>Archelosauria</taxon>
        <taxon>Testudinata</taxon>
        <taxon>Testudines</taxon>
        <taxon>Cryptodira</taxon>
        <taxon>Durocryptodira</taxon>
        <taxon>Testudinoidea</taxon>
        <taxon>Emydidae</taxon>
        <taxon>Terrapene</taxon>
    </lineage>
</organism>
<feature type="disulfide bond" evidence="5">
    <location>
        <begin position="382"/>
        <end position="392"/>
    </location>
</feature>
<dbReference type="AlphaFoldDB" id="A0A674JWQ0"/>
<evidence type="ECO:0000256" key="2">
    <source>
        <dbReference type="ARBA" id="ARBA00022737"/>
    </source>
</evidence>
<dbReference type="PROSITE" id="PS50287">
    <property type="entry name" value="SRCR_2"/>
    <property type="match status" value="4"/>
</dbReference>
<feature type="disulfide bond" evidence="5">
    <location>
        <begin position="338"/>
        <end position="402"/>
    </location>
</feature>
<reference evidence="7" key="1">
    <citation type="submission" date="2025-08" db="UniProtKB">
        <authorList>
            <consortium name="Ensembl"/>
        </authorList>
    </citation>
    <scope>IDENTIFICATION</scope>
</reference>
<reference evidence="7" key="2">
    <citation type="submission" date="2025-09" db="UniProtKB">
        <authorList>
            <consortium name="Ensembl"/>
        </authorList>
    </citation>
    <scope>IDENTIFICATION</scope>
</reference>
<feature type="disulfide bond" evidence="5">
    <location>
        <begin position="260"/>
        <end position="270"/>
    </location>
</feature>
<proteinExistence type="predicted"/>
<keyword evidence="3 5" id="KW-1015">Disulfide bond</keyword>
<dbReference type="SUPFAM" id="SSF56487">
    <property type="entry name" value="SRCR-like"/>
    <property type="match status" value="4"/>
</dbReference>
<comment type="caution">
    <text evidence="5">Lacks conserved residue(s) required for the propagation of feature annotation.</text>
</comment>
<feature type="disulfide bond" evidence="5">
    <location>
        <begin position="351"/>
        <end position="412"/>
    </location>
</feature>
<dbReference type="PANTHER" id="PTHR47653:SF1">
    <property type="entry name" value="DELETED IN MALIGNANT BRAIN TUMORS 1 PROTEIN"/>
    <property type="match status" value="1"/>
</dbReference>
<feature type="domain" description="SRCR" evidence="6">
    <location>
        <begin position="132"/>
        <end position="190"/>
    </location>
</feature>
<evidence type="ECO:0000313" key="8">
    <source>
        <dbReference type="Proteomes" id="UP000472274"/>
    </source>
</evidence>
<evidence type="ECO:0000256" key="1">
    <source>
        <dbReference type="ARBA" id="ARBA00022729"/>
    </source>
</evidence>
<dbReference type="SMART" id="SM00202">
    <property type="entry name" value="SR"/>
    <property type="match status" value="4"/>
</dbReference>
<dbReference type="PROSITE" id="PS00420">
    <property type="entry name" value="SRCR_1"/>
    <property type="match status" value="2"/>
</dbReference>
<evidence type="ECO:0000256" key="4">
    <source>
        <dbReference type="ARBA" id="ARBA00023180"/>
    </source>
</evidence>
<feature type="domain" description="SRCR" evidence="6">
    <location>
        <begin position="7"/>
        <end position="109"/>
    </location>
</feature>
<feature type="domain" description="SRCR" evidence="6">
    <location>
        <begin position="313"/>
        <end position="413"/>
    </location>
</feature>
<dbReference type="Pfam" id="PF00530">
    <property type="entry name" value="SRCR"/>
    <property type="match status" value="4"/>
</dbReference>
<evidence type="ECO:0000259" key="6">
    <source>
        <dbReference type="PROSITE" id="PS50287"/>
    </source>
</evidence>
<evidence type="ECO:0000313" key="7">
    <source>
        <dbReference type="Ensembl" id="ENSTMTP00000026266.1"/>
    </source>
</evidence>
<keyword evidence="2" id="KW-0677">Repeat</keyword>
<dbReference type="InterPro" id="IPR053243">
    <property type="entry name" value="SJ_maturation_regulator"/>
</dbReference>
<dbReference type="Gene3D" id="3.10.250.10">
    <property type="entry name" value="SRCR-like domain"/>
    <property type="match status" value="4"/>
</dbReference>
<feature type="disulfide bond" evidence="5">
    <location>
        <begin position="34"/>
        <end position="98"/>
    </location>
</feature>
<dbReference type="GO" id="GO:0045217">
    <property type="term" value="P:cell-cell junction maintenance"/>
    <property type="evidence" value="ECO:0007669"/>
    <property type="project" value="TreeGrafter"/>
</dbReference>
<dbReference type="GO" id="GO:0016020">
    <property type="term" value="C:membrane"/>
    <property type="evidence" value="ECO:0007669"/>
    <property type="project" value="InterPro"/>
</dbReference>
<feature type="domain" description="SRCR" evidence="6">
    <location>
        <begin position="186"/>
        <end position="291"/>
    </location>
</feature>
<feature type="disulfide bond" evidence="5">
    <location>
        <begin position="229"/>
        <end position="290"/>
    </location>
</feature>
<keyword evidence="8" id="KW-1185">Reference proteome</keyword>
<dbReference type="PANTHER" id="PTHR47653">
    <property type="entry name" value="PROTEIN BARK BEETLE"/>
    <property type="match status" value="1"/>
</dbReference>
<feature type="disulfide bond" evidence="5">
    <location>
        <begin position="78"/>
        <end position="88"/>
    </location>
</feature>
<accession>A0A674JWQ0</accession>
<dbReference type="InterPro" id="IPR036772">
    <property type="entry name" value="SRCR-like_dom_sf"/>
</dbReference>
<keyword evidence="1" id="KW-0732">Signal</keyword>
<dbReference type="GeneTree" id="ENSGT00950000183145"/>
<dbReference type="Proteomes" id="UP000472274">
    <property type="component" value="Unplaced"/>
</dbReference>
<dbReference type="InParanoid" id="A0A674JWQ0"/>
<dbReference type="PRINTS" id="PR00258">
    <property type="entry name" value="SPERACTRCPTR"/>
</dbReference>
<feature type="disulfide bond" evidence="5">
    <location>
        <begin position="216"/>
        <end position="280"/>
    </location>
</feature>
<keyword evidence="4" id="KW-0325">Glycoprotein</keyword>